<proteinExistence type="inferred from homology"/>
<sequence length="610" mass="67599">MSGDLTPTARLNMRLAAMAASDREADLVQQARRDEATENAAVRLIAVADQTFADPVGIIRARWSRQASGSFIFSRAVHDFSDYEAFIYKLTLILAGLGAIRRDLAEALAASAAYAGGKARIERDAPSLSGYAFPEDQKLIEKGDSNEVPRPLAELAPDISAMVQHARSSRSSTLKAWIVKHAGAAPGAAIPASSKLFTDQPGPYTLPLGLSPDGRTLHYQGESSLLTIARQGSGKTQCHILPTLASYRGPAIVLDIKGECYAQTAQWRNHKVGPVLRFSPTEPDLSSRYNPLDFVSEDAEELWESSRFMADLLMVIDSRGDPSWERHGKDLLTLIIAFVTEVHDREDRTMDKVLDFVSTIGLEEMMAAVGAADSPFPQAMRRVAARFSQMASRAPKQFEGVLGAVSQHLQVWEGPKLAKVTAASDWTPEVFRTERDTMRCPTLYLCVPMDALVSYAPVLRVIIGQHVRRLMRDHSRDHAPILFLLDELPKLGTMDPIREALEVGRSYGIRLWMIAQYPEQLLKAYPDVGEGMMESCDVRMYMNPTSHTAERLSKDFGMSESVFGKSRKPRLEATTILSPTHRNSIFVLATNEAPQILRKEFFHEKGFLEP</sequence>
<evidence type="ECO:0000256" key="5">
    <source>
        <dbReference type="ARBA" id="ARBA00022971"/>
    </source>
</evidence>
<dbReference type="SUPFAM" id="SSF52540">
    <property type="entry name" value="P-loop containing nucleoside triphosphate hydrolases"/>
    <property type="match status" value="1"/>
</dbReference>
<dbReference type="Pfam" id="PF02534">
    <property type="entry name" value="T4SS-DNA_transf"/>
    <property type="match status" value="1"/>
</dbReference>
<dbReference type="InterPro" id="IPR027417">
    <property type="entry name" value="P-loop_NTPase"/>
</dbReference>
<keyword evidence="9" id="KW-1185">Reference proteome</keyword>
<evidence type="ECO:0000256" key="1">
    <source>
        <dbReference type="ARBA" id="ARBA00004651"/>
    </source>
</evidence>
<name>A0ABU0IJ62_9HYPH</name>
<accession>A0ABU0IJ62</accession>
<dbReference type="InterPro" id="IPR003688">
    <property type="entry name" value="TraG/VirD4"/>
</dbReference>
<dbReference type="Proteomes" id="UP001235269">
    <property type="component" value="Unassembled WGS sequence"/>
</dbReference>
<organism evidence="8 9">
    <name type="scientific">Rhizobium paknamense</name>
    <dbReference type="NCBI Taxonomy" id="1206817"/>
    <lineage>
        <taxon>Bacteria</taxon>
        <taxon>Pseudomonadati</taxon>
        <taxon>Pseudomonadota</taxon>
        <taxon>Alphaproteobacteria</taxon>
        <taxon>Hyphomicrobiales</taxon>
        <taxon>Rhizobiaceae</taxon>
        <taxon>Rhizobium/Agrobacterium group</taxon>
        <taxon>Rhizobium</taxon>
    </lineage>
</organism>
<protein>
    <recommendedName>
        <fullName evidence="10">Type IV secretion system protein VirD4</fullName>
    </recommendedName>
</protein>
<keyword evidence="3" id="KW-1003">Cell membrane</keyword>
<dbReference type="RefSeq" id="WP_307160390.1">
    <property type="nucleotide sequence ID" value="NZ_JAUSWH010000028.1"/>
</dbReference>
<comment type="similarity">
    <text evidence="2">Belongs to the VirD4/TraG family.</text>
</comment>
<evidence type="ECO:0000256" key="3">
    <source>
        <dbReference type="ARBA" id="ARBA00022475"/>
    </source>
</evidence>
<keyword evidence="5" id="KW-0184">Conjugation</keyword>
<dbReference type="PANTHER" id="PTHR37937">
    <property type="entry name" value="CONJUGATIVE TRANSFER: DNA TRANSPORT"/>
    <property type="match status" value="1"/>
</dbReference>
<keyword evidence="6" id="KW-1133">Transmembrane helix</keyword>
<evidence type="ECO:0000256" key="4">
    <source>
        <dbReference type="ARBA" id="ARBA00022692"/>
    </source>
</evidence>
<dbReference type="Gene3D" id="3.40.50.300">
    <property type="entry name" value="P-loop containing nucleotide triphosphate hydrolases"/>
    <property type="match status" value="1"/>
</dbReference>
<comment type="subcellular location">
    <subcellularLocation>
        <location evidence="1">Cell membrane</location>
        <topology evidence="1">Multi-pass membrane protein</topology>
    </subcellularLocation>
</comment>
<keyword evidence="4" id="KW-0812">Transmembrane</keyword>
<dbReference type="CDD" id="cd01127">
    <property type="entry name" value="TrwB_TraG_TraD_VirD4"/>
    <property type="match status" value="1"/>
</dbReference>
<keyword evidence="7" id="KW-0472">Membrane</keyword>
<dbReference type="InterPro" id="IPR051539">
    <property type="entry name" value="T4SS-coupling_protein"/>
</dbReference>
<evidence type="ECO:0000256" key="7">
    <source>
        <dbReference type="ARBA" id="ARBA00023136"/>
    </source>
</evidence>
<gene>
    <name evidence="8" type="ORF">QO005_004655</name>
</gene>
<evidence type="ECO:0000313" key="8">
    <source>
        <dbReference type="EMBL" id="MDQ0458295.1"/>
    </source>
</evidence>
<reference evidence="8 9" key="1">
    <citation type="submission" date="2023-07" db="EMBL/GenBank/DDBJ databases">
        <title>Genomic Encyclopedia of Type Strains, Phase IV (KMG-IV): sequencing the most valuable type-strain genomes for metagenomic binning, comparative biology and taxonomic classification.</title>
        <authorList>
            <person name="Goeker M."/>
        </authorList>
    </citation>
    <scope>NUCLEOTIDE SEQUENCE [LARGE SCALE GENOMIC DNA]</scope>
    <source>
        <strain evidence="8 9">DSM 100301</strain>
    </source>
</reference>
<comment type="caution">
    <text evidence="8">The sequence shown here is derived from an EMBL/GenBank/DDBJ whole genome shotgun (WGS) entry which is preliminary data.</text>
</comment>
<evidence type="ECO:0000256" key="2">
    <source>
        <dbReference type="ARBA" id="ARBA00008806"/>
    </source>
</evidence>
<evidence type="ECO:0000313" key="9">
    <source>
        <dbReference type="Proteomes" id="UP001235269"/>
    </source>
</evidence>
<dbReference type="EMBL" id="JAUSWH010000028">
    <property type="protein sequence ID" value="MDQ0458295.1"/>
    <property type="molecule type" value="Genomic_DNA"/>
</dbReference>
<evidence type="ECO:0000256" key="6">
    <source>
        <dbReference type="ARBA" id="ARBA00022989"/>
    </source>
</evidence>
<evidence type="ECO:0008006" key="10">
    <source>
        <dbReference type="Google" id="ProtNLM"/>
    </source>
</evidence>
<dbReference type="PANTHER" id="PTHR37937:SF1">
    <property type="entry name" value="CONJUGATIVE TRANSFER: DNA TRANSPORT"/>
    <property type="match status" value="1"/>
</dbReference>